<protein>
    <submittedName>
        <fullName evidence="1">Uncharacterized protein</fullName>
    </submittedName>
</protein>
<dbReference type="EMBL" id="JBBWWQ010000018">
    <property type="protein sequence ID" value="KAK8921066.1"/>
    <property type="molecule type" value="Genomic_DNA"/>
</dbReference>
<dbReference type="PANTHER" id="PTHR43036:SF1">
    <property type="entry name" value="S-ADENOSYL-L-METHIONINE-DEPENDENT METHYLTRANSFERASES SUPERFAMILY PROTEIN"/>
    <property type="match status" value="1"/>
</dbReference>
<organism evidence="1 2">
    <name type="scientific">Platanthera zijinensis</name>
    <dbReference type="NCBI Taxonomy" id="2320716"/>
    <lineage>
        <taxon>Eukaryota</taxon>
        <taxon>Viridiplantae</taxon>
        <taxon>Streptophyta</taxon>
        <taxon>Embryophyta</taxon>
        <taxon>Tracheophyta</taxon>
        <taxon>Spermatophyta</taxon>
        <taxon>Magnoliopsida</taxon>
        <taxon>Liliopsida</taxon>
        <taxon>Asparagales</taxon>
        <taxon>Orchidaceae</taxon>
        <taxon>Orchidoideae</taxon>
        <taxon>Orchideae</taxon>
        <taxon>Orchidinae</taxon>
        <taxon>Platanthera</taxon>
    </lineage>
</organism>
<dbReference type="AlphaFoldDB" id="A0AAP0FWJ8"/>
<evidence type="ECO:0000313" key="2">
    <source>
        <dbReference type="Proteomes" id="UP001418222"/>
    </source>
</evidence>
<reference evidence="1 2" key="1">
    <citation type="journal article" date="2022" name="Nat. Plants">
        <title>Genomes of leafy and leafless Platanthera orchids illuminate the evolution of mycoheterotrophy.</title>
        <authorList>
            <person name="Li M.H."/>
            <person name="Liu K.W."/>
            <person name="Li Z."/>
            <person name="Lu H.C."/>
            <person name="Ye Q.L."/>
            <person name="Zhang D."/>
            <person name="Wang J.Y."/>
            <person name="Li Y.F."/>
            <person name="Zhong Z.M."/>
            <person name="Liu X."/>
            <person name="Yu X."/>
            <person name="Liu D.K."/>
            <person name="Tu X.D."/>
            <person name="Liu B."/>
            <person name="Hao Y."/>
            <person name="Liao X.Y."/>
            <person name="Jiang Y.T."/>
            <person name="Sun W.H."/>
            <person name="Chen J."/>
            <person name="Chen Y.Q."/>
            <person name="Ai Y."/>
            <person name="Zhai J.W."/>
            <person name="Wu S.S."/>
            <person name="Zhou Z."/>
            <person name="Hsiao Y.Y."/>
            <person name="Wu W.L."/>
            <person name="Chen Y.Y."/>
            <person name="Lin Y.F."/>
            <person name="Hsu J.L."/>
            <person name="Li C.Y."/>
            <person name="Wang Z.W."/>
            <person name="Zhao X."/>
            <person name="Zhong W.Y."/>
            <person name="Ma X.K."/>
            <person name="Ma L."/>
            <person name="Huang J."/>
            <person name="Chen G.Z."/>
            <person name="Huang M.Z."/>
            <person name="Huang L."/>
            <person name="Peng D.H."/>
            <person name="Luo Y.B."/>
            <person name="Zou S.Q."/>
            <person name="Chen S.P."/>
            <person name="Lan S."/>
            <person name="Tsai W.C."/>
            <person name="Van de Peer Y."/>
            <person name="Liu Z.J."/>
        </authorList>
    </citation>
    <scope>NUCLEOTIDE SEQUENCE [LARGE SCALE GENOMIC DNA]</scope>
    <source>
        <strain evidence="1">Lor287</strain>
    </source>
</reference>
<accession>A0AAP0FWJ8</accession>
<sequence>MAASVASSVSHFRPSTVYHLASGGGAREAPRRLFFYLGASFLDHLHRMTSSSGSRSLTASARPQHRISPVEQILKDVKWPDKFPFRDEDFSRFDESLDSLFYSEPRFVTHIDDLAISALTKYYSVSFPPSNTPGCAYSIFVAAGSAIIHRVTGKIELWEWE</sequence>
<gene>
    <name evidence="1" type="ORF">KSP39_PZI019904</name>
</gene>
<name>A0AAP0FWJ8_9ASPA</name>
<comment type="caution">
    <text evidence="1">The sequence shown here is derived from an EMBL/GenBank/DDBJ whole genome shotgun (WGS) entry which is preliminary data.</text>
</comment>
<keyword evidence="2" id="KW-1185">Reference proteome</keyword>
<dbReference type="PANTHER" id="PTHR43036">
    <property type="entry name" value="OSJNBB0011N17.9 PROTEIN"/>
    <property type="match status" value="1"/>
</dbReference>
<proteinExistence type="predicted"/>
<dbReference type="Proteomes" id="UP001418222">
    <property type="component" value="Unassembled WGS sequence"/>
</dbReference>
<evidence type="ECO:0000313" key="1">
    <source>
        <dbReference type="EMBL" id="KAK8921066.1"/>
    </source>
</evidence>